<proteinExistence type="predicted"/>
<gene>
    <name evidence="1" type="ORF">UFOVP436_140</name>
    <name evidence="2" type="ORF">UFOVP784_140</name>
</gene>
<dbReference type="EMBL" id="LR796418">
    <property type="protein sequence ID" value="CAB4143423.1"/>
    <property type="molecule type" value="Genomic_DNA"/>
</dbReference>
<organism evidence="2">
    <name type="scientific">uncultured Caudovirales phage</name>
    <dbReference type="NCBI Taxonomy" id="2100421"/>
    <lineage>
        <taxon>Viruses</taxon>
        <taxon>Duplodnaviria</taxon>
        <taxon>Heunggongvirae</taxon>
        <taxon>Uroviricota</taxon>
        <taxon>Caudoviricetes</taxon>
        <taxon>Peduoviridae</taxon>
        <taxon>Maltschvirus</taxon>
        <taxon>Maltschvirus maltsch</taxon>
    </lineage>
</organism>
<evidence type="ECO:0000313" key="1">
    <source>
        <dbReference type="EMBL" id="CAB4143423.1"/>
    </source>
</evidence>
<accession>A0A6J5P0X5</accession>
<name>A0A6J5P0X5_9CAUD</name>
<protein>
    <submittedName>
        <fullName evidence="2">Uncharacterized protein</fullName>
    </submittedName>
</protein>
<dbReference type="EMBL" id="LR796737">
    <property type="protein sequence ID" value="CAB4162835.1"/>
    <property type="molecule type" value="Genomic_DNA"/>
</dbReference>
<reference evidence="2" key="1">
    <citation type="submission" date="2020-04" db="EMBL/GenBank/DDBJ databases">
        <authorList>
            <person name="Chiriac C."/>
            <person name="Salcher M."/>
            <person name="Ghai R."/>
            <person name="Kavagutti S V."/>
        </authorList>
    </citation>
    <scope>NUCLEOTIDE SEQUENCE</scope>
</reference>
<evidence type="ECO:0000313" key="2">
    <source>
        <dbReference type="EMBL" id="CAB4162835.1"/>
    </source>
</evidence>
<sequence length="213" mass="22576">MATFYVGPRPVLRGQSTATMVNPYYTMTGKAKGTGTYSYYPLYSSSQLLTGAPDNAHTPGTGYHPGNVLLSQLFNGSTLYASTTPLAGAFPDGKATYDGARFKPFEYKGLTGAQAFGSGFGHAADRVNPYALYSNYFFDGVTSANVFASGYGHGPRTEAQGAAASFGLFRPTEFIGVTSAKIFTDGYGQPNTSSDYGRNKVREYKGLASAKAL</sequence>